<keyword evidence="2 10" id="KW-1003">Cell membrane</keyword>
<dbReference type="GO" id="GO:0009252">
    <property type="term" value="P:peptidoglycan biosynthetic process"/>
    <property type="evidence" value="ECO:0007669"/>
    <property type="project" value="UniProtKB-UniRule"/>
</dbReference>
<keyword evidence="13" id="KW-1185">Reference proteome</keyword>
<dbReference type="GO" id="GO:0008360">
    <property type="term" value="P:regulation of cell shape"/>
    <property type="evidence" value="ECO:0007669"/>
    <property type="project" value="UniProtKB-UniRule"/>
</dbReference>
<dbReference type="Proteomes" id="UP000267187">
    <property type="component" value="Unassembled WGS sequence"/>
</dbReference>
<comment type="subcellular location">
    <subcellularLocation>
        <location evidence="10">Cell inner membrane</location>
        <topology evidence="10">Multi-pass membrane protein</topology>
    </subcellularLocation>
    <subcellularLocation>
        <location evidence="1">Cell membrane</location>
        <topology evidence="1">Multi-pass membrane protein</topology>
    </subcellularLocation>
</comment>
<comment type="similarity">
    <text evidence="9 10 11">Belongs to the MurJ/MviN family.</text>
</comment>
<dbReference type="InterPro" id="IPR004268">
    <property type="entry name" value="MurJ"/>
</dbReference>
<dbReference type="PRINTS" id="PR01806">
    <property type="entry name" value="VIRFACTRMVIN"/>
</dbReference>
<feature type="transmembrane region" description="Helical" evidence="10">
    <location>
        <begin position="416"/>
        <end position="436"/>
    </location>
</feature>
<feature type="transmembrane region" description="Helical" evidence="10">
    <location>
        <begin position="138"/>
        <end position="158"/>
    </location>
</feature>
<evidence type="ECO:0000256" key="3">
    <source>
        <dbReference type="ARBA" id="ARBA00022692"/>
    </source>
</evidence>
<evidence type="ECO:0000313" key="13">
    <source>
        <dbReference type="Proteomes" id="UP000267187"/>
    </source>
</evidence>
<keyword evidence="10" id="KW-0997">Cell inner membrane</keyword>
<comment type="caution">
    <text evidence="12">The sequence shown here is derived from an EMBL/GenBank/DDBJ whole genome shotgun (WGS) entry which is preliminary data.</text>
</comment>
<sequence>MAKSQGLVRSGLIVSTMTMISRVLGLARDIILARVVGDTAAADAFYVAIKIPNFLRRLFAEGAFAQAFVPVLSEYRENGSKFAVHQFINRMCGWLGASVISITVLVVIFAPQVMLIFAPGFWDEPEKFNMASEMLRITFPYLALISLTGFAGAILNSYDRFAVPAITPIFLNLSLIACAIFLTPWFEEPAYALAWGILIAGVIQLIFQLPFLAHLQLLPKPEMTRGDKGVSKVLRLMIPALFGVSVSQINLLLDTVIASFLPGGSVSWLYYSDRLAELPLGVFGIALATVVLPNLSRKHVRGGIDAFSDTLRWASRLVFAIGFPAAIALIVLAEPLIFTLFGYGELSDFGVRQSAWALRAYALGLLAFMWIKVLATGFYSRQDTKTPVKYGIVAMIANMVFNLIFVYLLVDYHLGHAGLALATAASAWLNAGLLWFGLRRDGAWLSAQQSMSILPPLLAGCCMASLLVFLQLEFPLFWDGAEFGERASYLALYVVSGLVCYFGLVPLLGWRKRHLLAPK</sequence>
<dbReference type="CDD" id="cd13123">
    <property type="entry name" value="MATE_MurJ_like"/>
    <property type="match status" value="1"/>
</dbReference>
<dbReference type="GO" id="GO:0034204">
    <property type="term" value="P:lipid translocation"/>
    <property type="evidence" value="ECO:0007669"/>
    <property type="project" value="TreeGrafter"/>
</dbReference>
<reference evidence="12 13" key="1">
    <citation type="submission" date="2018-10" db="EMBL/GenBank/DDBJ databases">
        <title>Genomic Encyclopedia of Type Strains, Phase IV (KMG-IV): sequencing the most valuable type-strain genomes for metagenomic binning, comparative biology and taxonomic classification.</title>
        <authorList>
            <person name="Goeker M."/>
        </authorList>
    </citation>
    <scope>NUCLEOTIDE SEQUENCE [LARGE SCALE GENOMIC DNA]</scope>
    <source>
        <strain evidence="12 13">DSM 25080</strain>
    </source>
</reference>
<keyword evidence="6 10" id="KW-1133">Transmembrane helix</keyword>
<evidence type="ECO:0000256" key="4">
    <source>
        <dbReference type="ARBA" id="ARBA00022960"/>
    </source>
</evidence>
<proteinExistence type="inferred from homology"/>
<feature type="transmembrane region" description="Helical" evidence="10">
    <location>
        <begin position="94"/>
        <end position="118"/>
    </location>
</feature>
<comment type="pathway">
    <text evidence="10">Cell wall biogenesis; peptidoglycan biosynthesis.</text>
</comment>
<comment type="function">
    <text evidence="8 10 11">Involved in peptidoglycan biosynthesis. Transports lipid-linked peptidoglycan precursors from the inner to the outer leaflet of the cytoplasmic membrane.</text>
</comment>
<feature type="transmembrane region" description="Helical" evidence="10">
    <location>
        <begin position="317"/>
        <end position="344"/>
    </location>
</feature>
<evidence type="ECO:0000256" key="6">
    <source>
        <dbReference type="ARBA" id="ARBA00022989"/>
    </source>
</evidence>
<evidence type="ECO:0000256" key="2">
    <source>
        <dbReference type="ARBA" id="ARBA00022475"/>
    </source>
</evidence>
<evidence type="ECO:0000256" key="8">
    <source>
        <dbReference type="ARBA" id="ARBA00060041"/>
    </source>
</evidence>
<dbReference type="GO" id="GO:0005886">
    <property type="term" value="C:plasma membrane"/>
    <property type="evidence" value="ECO:0007669"/>
    <property type="project" value="UniProtKB-SubCell"/>
</dbReference>
<accession>A0A3M0AGK0</accession>
<gene>
    <name evidence="10" type="primary">murJ</name>
    <name evidence="12" type="ORF">DFR27_2333</name>
</gene>
<evidence type="ECO:0000256" key="5">
    <source>
        <dbReference type="ARBA" id="ARBA00022984"/>
    </source>
</evidence>
<dbReference type="NCBIfam" id="TIGR01695">
    <property type="entry name" value="murJ_mviN"/>
    <property type="match status" value="1"/>
</dbReference>
<dbReference type="EMBL" id="REFJ01000006">
    <property type="protein sequence ID" value="RMA78402.1"/>
    <property type="molecule type" value="Genomic_DNA"/>
</dbReference>
<dbReference type="PANTHER" id="PTHR47019">
    <property type="entry name" value="LIPID II FLIPPASE MURJ"/>
    <property type="match status" value="1"/>
</dbReference>
<evidence type="ECO:0000256" key="11">
    <source>
        <dbReference type="PIRNR" id="PIRNR002869"/>
    </source>
</evidence>
<organism evidence="12 13">
    <name type="scientific">Umboniibacter marinipuniceus</name>
    <dbReference type="NCBI Taxonomy" id="569599"/>
    <lineage>
        <taxon>Bacteria</taxon>
        <taxon>Pseudomonadati</taxon>
        <taxon>Pseudomonadota</taxon>
        <taxon>Gammaproteobacteria</taxon>
        <taxon>Cellvibrionales</taxon>
        <taxon>Cellvibrionaceae</taxon>
        <taxon>Umboniibacter</taxon>
    </lineage>
</organism>
<feature type="transmembrane region" description="Helical" evidence="10">
    <location>
        <begin position="490"/>
        <end position="510"/>
    </location>
</feature>
<dbReference type="PIRSF" id="PIRSF002869">
    <property type="entry name" value="MviN"/>
    <property type="match status" value="1"/>
</dbReference>
<keyword evidence="4 10" id="KW-0133">Cell shape</keyword>
<feature type="transmembrane region" description="Helical" evidence="10">
    <location>
        <begin position="165"/>
        <end position="186"/>
    </location>
</feature>
<feature type="transmembrane region" description="Helical" evidence="10">
    <location>
        <begin position="390"/>
        <end position="410"/>
    </location>
</feature>
<keyword evidence="3 10" id="KW-0812">Transmembrane</keyword>
<dbReference type="GO" id="GO:0015648">
    <property type="term" value="F:lipid-linked peptidoglycan transporter activity"/>
    <property type="evidence" value="ECO:0007669"/>
    <property type="project" value="UniProtKB-UniRule"/>
</dbReference>
<evidence type="ECO:0000313" key="12">
    <source>
        <dbReference type="EMBL" id="RMA78402.1"/>
    </source>
</evidence>
<dbReference type="PANTHER" id="PTHR47019:SF1">
    <property type="entry name" value="LIPID II FLIPPASE MURJ"/>
    <property type="match status" value="1"/>
</dbReference>
<keyword evidence="5 10" id="KW-0573">Peptidoglycan synthesis</keyword>
<keyword evidence="7 10" id="KW-0472">Membrane</keyword>
<dbReference type="RefSeq" id="WP_281269026.1">
    <property type="nucleotide sequence ID" value="NZ_REFJ01000006.1"/>
</dbReference>
<evidence type="ECO:0000256" key="1">
    <source>
        <dbReference type="ARBA" id="ARBA00004651"/>
    </source>
</evidence>
<feature type="transmembrane region" description="Helical" evidence="10">
    <location>
        <begin position="278"/>
        <end position="296"/>
    </location>
</feature>
<name>A0A3M0AGK0_9GAMM</name>
<dbReference type="UniPathway" id="UPA00219"/>
<feature type="transmembrane region" description="Helical" evidence="10">
    <location>
        <begin position="356"/>
        <end position="378"/>
    </location>
</feature>
<dbReference type="InterPro" id="IPR051050">
    <property type="entry name" value="Lipid_II_flippase_MurJ/MviN"/>
</dbReference>
<keyword evidence="10 11" id="KW-0961">Cell wall biogenesis/degradation</keyword>
<evidence type="ECO:0000256" key="10">
    <source>
        <dbReference type="HAMAP-Rule" id="MF_02078"/>
    </source>
</evidence>
<evidence type="ECO:0000256" key="9">
    <source>
        <dbReference type="ARBA" id="ARBA00061532"/>
    </source>
</evidence>
<dbReference type="AlphaFoldDB" id="A0A3M0AGK0"/>
<evidence type="ECO:0000256" key="7">
    <source>
        <dbReference type="ARBA" id="ARBA00023136"/>
    </source>
</evidence>
<feature type="transmembrane region" description="Helical" evidence="10">
    <location>
        <begin position="457"/>
        <end position="478"/>
    </location>
</feature>
<dbReference type="HAMAP" id="MF_02078">
    <property type="entry name" value="MurJ_MviN"/>
    <property type="match status" value="1"/>
</dbReference>
<dbReference type="GO" id="GO:0071555">
    <property type="term" value="P:cell wall organization"/>
    <property type="evidence" value="ECO:0007669"/>
    <property type="project" value="UniProtKB-UniRule"/>
</dbReference>
<protein>
    <recommendedName>
        <fullName evidence="10">Probable lipid II flippase MurJ</fullName>
    </recommendedName>
</protein>
<keyword evidence="10 11" id="KW-0813">Transport</keyword>
<dbReference type="Pfam" id="PF03023">
    <property type="entry name" value="MurJ"/>
    <property type="match status" value="1"/>
</dbReference>
<feature type="transmembrane region" description="Helical" evidence="10">
    <location>
        <begin position="236"/>
        <end position="258"/>
    </location>
</feature>
<feature type="transmembrane region" description="Helical" evidence="10">
    <location>
        <begin position="192"/>
        <end position="215"/>
    </location>
</feature>